<keyword evidence="2" id="KW-1185">Reference proteome</keyword>
<accession>A0A8T0R1G8</accession>
<evidence type="ECO:0000313" key="2">
    <source>
        <dbReference type="Proteomes" id="UP000823388"/>
    </source>
</evidence>
<organism evidence="1 2">
    <name type="scientific">Panicum virgatum</name>
    <name type="common">Blackwell switchgrass</name>
    <dbReference type="NCBI Taxonomy" id="38727"/>
    <lineage>
        <taxon>Eukaryota</taxon>
        <taxon>Viridiplantae</taxon>
        <taxon>Streptophyta</taxon>
        <taxon>Embryophyta</taxon>
        <taxon>Tracheophyta</taxon>
        <taxon>Spermatophyta</taxon>
        <taxon>Magnoliopsida</taxon>
        <taxon>Liliopsida</taxon>
        <taxon>Poales</taxon>
        <taxon>Poaceae</taxon>
        <taxon>PACMAD clade</taxon>
        <taxon>Panicoideae</taxon>
        <taxon>Panicodae</taxon>
        <taxon>Paniceae</taxon>
        <taxon>Panicinae</taxon>
        <taxon>Panicum</taxon>
        <taxon>Panicum sect. Hiantes</taxon>
    </lineage>
</organism>
<sequence>MVAGLRSSSAHLTTPPLPGSVRSRVVVIFPARTPTPGHARFLGAARLGLAPLRCFRGVIFDKDNTLMPLCSHRHVRPVPHGVLVRRHRHLQQLHRMKEYDPDGVDATR</sequence>
<reference evidence="1" key="1">
    <citation type="submission" date="2020-05" db="EMBL/GenBank/DDBJ databases">
        <title>WGS assembly of Panicum virgatum.</title>
        <authorList>
            <person name="Lovell J.T."/>
            <person name="Jenkins J."/>
            <person name="Shu S."/>
            <person name="Juenger T.E."/>
            <person name="Schmutz J."/>
        </authorList>
    </citation>
    <scope>NUCLEOTIDE SEQUENCE</scope>
    <source>
        <strain evidence="1">AP13</strain>
    </source>
</reference>
<dbReference type="EMBL" id="CM029048">
    <property type="protein sequence ID" value="KAG2579497.1"/>
    <property type="molecule type" value="Genomic_DNA"/>
</dbReference>
<dbReference type="AlphaFoldDB" id="A0A8T0R1G8"/>
<evidence type="ECO:0000313" key="1">
    <source>
        <dbReference type="EMBL" id="KAG2579497.1"/>
    </source>
</evidence>
<proteinExistence type="predicted"/>
<name>A0A8T0R1G8_PANVG</name>
<comment type="caution">
    <text evidence="1">The sequence shown here is derived from an EMBL/GenBank/DDBJ whole genome shotgun (WGS) entry which is preliminary data.</text>
</comment>
<gene>
    <name evidence="1" type="ORF">PVAP13_6NG273380</name>
</gene>
<protein>
    <submittedName>
        <fullName evidence="1">Uncharacterized protein</fullName>
    </submittedName>
</protein>
<dbReference type="Proteomes" id="UP000823388">
    <property type="component" value="Chromosome 6N"/>
</dbReference>